<keyword evidence="2" id="KW-1185">Reference proteome</keyword>
<dbReference type="InterPro" id="IPR011990">
    <property type="entry name" value="TPR-like_helical_dom_sf"/>
</dbReference>
<dbReference type="SUPFAM" id="SSF48452">
    <property type="entry name" value="TPR-like"/>
    <property type="match status" value="1"/>
</dbReference>
<name>A0A0A2LLM7_9FLAO</name>
<evidence type="ECO:0000313" key="2">
    <source>
        <dbReference type="Proteomes" id="UP000030129"/>
    </source>
</evidence>
<dbReference type="AlphaFoldDB" id="A0A0A2LLM7"/>
<protein>
    <submittedName>
        <fullName evidence="1">Uncharacterized protein</fullName>
    </submittedName>
</protein>
<gene>
    <name evidence="1" type="ORF">Q763_09855</name>
</gene>
<reference evidence="1 2" key="1">
    <citation type="submission" date="2013-09" db="EMBL/GenBank/DDBJ databases">
        <authorList>
            <person name="Zeng Z."/>
            <person name="Chen C."/>
        </authorList>
    </citation>
    <scope>NUCLEOTIDE SEQUENCE [LARGE SCALE GENOMIC DNA]</scope>
    <source>
        <strain evidence="1 2">F44-8</strain>
    </source>
</reference>
<organism evidence="1 2">
    <name type="scientific">Flavobacterium beibuense F44-8</name>
    <dbReference type="NCBI Taxonomy" id="1406840"/>
    <lineage>
        <taxon>Bacteria</taxon>
        <taxon>Pseudomonadati</taxon>
        <taxon>Bacteroidota</taxon>
        <taxon>Flavobacteriia</taxon>
        <taxon>Flavobacteriales</taxon>
        <taxon>Flavobacteriaceae</taxon>
        <taxon>Flavobacterium</taxon>
    </lineage>
</organism>
<dbReference type="EMBL" id="JRLV01000009">
    <property type="protein sequence ID" value="KGO80824.1"/>
    <property type="molecule type" value="Genomic_DNA"/>
</dbReference>
<dbReference type="Proteomes" id="UP000030129">
    <property type="component" value="Unassembled WGS sequence"/>
</dbReference>
<dbReference type="Gene3D" id="1.25.40.10">
    <property type="entry name" value="Tetratricopeptide repeat domain"/>
    <property type="match status" value="1"/>
</dbReference>
<accession>A0A0A2LLM7</accession>
<dbReference type="STRING" id="1406840.Q763_09855"/>
<dbReference type="RefSeq" id="WP_035133629.1">
    <property type="nucleotide sequence ID" value="NZ_JRLV01000009.1"/>
</dbReference>
<sequence length="198" mass="23103">MRIDLYVLVLCLVSCGHKKEESRELVNRANAVYLNFDIDTEERIDSALTLVDSAIILDDENFQAYLNKATYLVGKRDIEGLLVNNLKMIALKPDQPHWKAQRGLFLELTGNLTDANKLYNEATEQYEEILKSDTLMNNDINFRLEYIIALQLKRDSLKIKKEYNELKVKFPNNEILEMYDSVGFQSKEKLFEVWNETN</sequence>
<comment type="caution">
    <text evidence="1">The sequence shown here is derived from an EMBL/GenBank/DDBJ whole genome shotgun (WGS) entry which is preliminary data.</text>
</comment>
<evidence type="ECO:0000313" key="1">
    <source>
        <dbReference type="EMBL" id="KGO80824.1"/>
    </source>
</evidence>
<dbReference type="eggNOG" id="ENOG5030R7H">
    <property type="taxonomic scope" value="Bacteria"/>
</dbReference>
<proteinExistence type="predicted"/>